<keyword evidence="5" id="KW-0964">Secreted</keyword>
<dbReference type="InterPro" id="IPR012334">
    <property type="entry name" value="Pectin_lyas_fold"/>
</dbReference>
<evidence type="ECO:0000256" key="10">
    <source>
        <dbReference type="ARBA" id="ARBA00057335"/>
    </source>
</evidence>
<dbReference type="PANTHER" id="PTHR31321">
    <property type="entry name" value="ACYL-COA THIOESTER HYDROLASE YBHC-RELATED"/>
    <property type="match status" value="1"/>
</dbReference>
<evidence type="ECO:0000313" key="14">
    <source>
        <dbReference type="EMBL" id="CAI9762780.1"/>
    </source>
</evidence>
<dbReference type="Gene3D" id="2.160.20.10">
    <property type="entry name" value="Single-stranded right-handed beta-helix, Pectin lyase-like"/>
    <property type="match status" value="1"/>
</dbReference>
<dbReference type="GO" id="GO:0042545">
    <property type="term" value="P:cell wall modification"/>
    <property type="evidence" value="ECO:0007669"/>
    <property type="project" value="UniProtKB-UniRule"/>
</dbReference>
<dbReference type="AlphaFoldDB" id="A0AAD1Z7X0"/>
<sequence>MSSLQRWWCAFLVLFIVLSGTDAKFHRHPRRKSVVYRTIFVDPSGKGNFTSIQSAIDSVPSNNNKWICIYIKAGVYSEEVKISYDKPFIFLKGEGKWKTYVVSDNYGSIETSATFTSDADNIIVKSVTFINSYNNPSWSSGNPMRTAVAAKISGDKSSFYRCGFLGLQDTLWDVQGRHYFKLCSIQGAVDFIFGSGQSIYERCTISVIASVLNGITGFITAQSRKSPYETNGFVFKDCNIVGNGKTFLGRAWRDYSRVVFYNTTMSDVVVPEGWGPWVVPSGHEYQLTFAEYECRGVGANTAGRVKWANKLSVNELTQLTSMSFIDEEGWMSKQVFNMMD</sequence>
<dbReference type="SUPFAM" id="SSF51126">
    <property type="entry name" value="Pectin lyase-like"/>
    <property type="match status" value="1"/>
</dbReference>
<dbReference type="FunFam" id="2.160.20.10:FF:000013">
    <property type="entry name" value="Pectinesterase"/>
    <property type="match status" value="1"/>
</dbReference>
<dbReference type="EC" id="3.1.1.11" evidence="4 12"/>
<keyword evidence="12" id="KW-0732">Signal</keyword>
<comment type="similarity">
    <text evidence="3">Belongs to the pectinesterase family.</text>
</comment>
<keyword evidence="6 12" id="KW-0378">Hydrolase</keyword>
<name>A0AAD1Z7X0_9LAMI</name>
<evidence type="ECO:0000256" key="1">
    <source>
        <dbReference type="ARBA" id="ARBA00004613"/>
    </source>
</evidence>
<proteinExistence type="inferred from homology"/>
<feature type="domain" description="Pectinesterase catalytic" evidence="13">
    <location>
        <begin position="40"/>
        <end position="327"/>
    </location>
</feature>
<dbReference type="GO" id="GO:0005576">
    <property type="term" value="C:extracellular region"/>
    <property type="evidence" value="ECO:0007669"/>
    <property type="project" value="UniProtKB-SubCell"/>
</dbReference>
<evidence type="ECO:0000313" key="15">
    <source>
        <dbReference type="Proteomes" id="UP000834106"/>
    </source>
</evidence>
<dbReference type="InterPro" id="IPR000070">
    <property type="entry name" value="Pectinesterase_cat"/>
</dbReference>
<accession>A0AAD1Z7X0</accession>
<comment type="subcellular location">
    <subcellularLocation>
        <location evidence="1">Secreted</location>
    </subcellularLocation>
</comment>
<evidence type="ECO:0000256" key="9">
    <source>
        <dbReference type="ARBA" id="ARBA00047928"/>
    </source>
</evidence>
<evidence type="ECO:0000256" key="7">
    <source>
        <dbReference type="ARBA" id="ARBA00023085"/>
    </source>
</evidence>
<dbReference type="InterPro" id="IPR033131">
    <property type="entry name" value="Pectinesterase_Asp_AS"/>
</dbReference>
<feature type="chain" id="PRO_5041777409" description="Pectinesterase" evidence="12">
    <location>
        <begin position="24"/>
        <end position="340"/>
    </location>
</feature>
<protein>
    <recommendedName>
        <fullName evidence="4 12">Pectinesterase</fullName>
        <ecNumber evidence="4 12">3.1.1.11</ecNumber>
    </recommendedName>
</protein>
<evidence type="ECO:0000256" key="6">
    <source>
        <dbReference type="ARBA" id="ARBA00022801"/>
    </source>
</evidence>
<keyword evidence="8" id="KW-0325">Glycoprotein</keyword>
<evidence type="ECO:0000256" key="3">
    <source>
        <dbReference type="ARBA" id="ARBA00008891"/>
    </source>
</evidence>
<evidence type="ECO:0000256" key="12">
    <source>
        <dbReference type="RuleBase" id="RU000589"/>
    </source>
</evidence>
<evidence type="ECO:0000256" key="5">
    <source>
        <dbReference type="ARBA" id="ARBA00022525"/>
    </source>
</evidence>
<organism evidence="14 15">
    <name type="scientific">Fraxinus pennsylvanica</name>
    <dbReference type="NCBI Taxonomy" id="56036"/>
    <lineage>
        <taxon>Eukaryota</taxon>
        <taxon>Viridiplantae</taxon>
        <taxon>Streptophyta</taxon>
        <taxon>Embryophyta</taxon>
        <taxon>Tracheophyta</taxon>
        <taxon>Spermatophyta</taxon>
        <taxon>Magnoliopsida</taxon>
        <taxon>eudicotyledons</taxon>
        <taxon>Gunneridae</taxon>
        <taxon>Pentapetalae</taxon>
        <taxon>asterids</taxon>
        <taxon>lamiids</taxon>
        <taxon>Lamiales</taxon>
        <taxon>Oleaceae</taxon>
        <taxon>Oleeae</taxon>
        <taxon>Fraxinus</taxon>
    </lineage>
</organism>
<keyword evidence="15" id="KW-1185">Reference proteome</keyword>
<dbReference type="PANTHER" id="PTHR31321:SF76">
    <property type="entry name" value="PECTINESTERASE 10-RELATED"/>
    <property type="match status" value="1"/>
</dbReference>
<evidence type="ECO:0000259" key="13">
    <source>
        <dbReference type="Pfam" id="PF01095"/>
    </source>
</evidence>
<reference evidence="14" key="1">
    <citation type="submission" date="2023-05" db="EMBL/GenBank/DDBJ databases">
        <authorList>
            <person name="Huff M."/>
        </authorList>
    </citation>
    <scope>NUCLEOTIDE SEQUENCE</scope>
</reference>
<evidence type="ECO:0000256" key="11">
    <source>
        <dbReference type="PROSITE-ProRule" id="PRU10040"/>
    </source>
</evidence>
<comment type="catalytic activity">
    <reaction evidence="9 12">
        <text>[(1-&gt;4)-alpha-D-galacturonosyl methyl ester](n) + n H2O = [(1-&gt;4)-alpha-D-galacturonosyl](n) + n methanol + n H(+)</text>
        <dbReference type="Rhea" id="RHEA:22380"/>
        <dbReference type="Rhea" id="RHEA-COMP:14570"/>
        <dbReference type="Rhea" id="RHEA-COMP:14573"/>
        <dbReference type="ChEBI" id="CHEBI:15377"/>
        <dbReference type="ChEBI" id="CHEBI:15378"/>
        <dbReference type="ChEBI" id="CHEBI:17790"/>
        <dbReference type="ChEBI" id="CHEBI:140522"/>
        <dbReference type="ChEBI" id="CHEBI:140523"/>
        <dbReference type="EC" id="3.1.1.11"/>
    </reaction>
</comment>
<dbReference type="InterPro" id="IPR011050">
    <property type="entry name" value="Pectin_lyase_fold/virulence"/>
</dbReference>
<comment type="function">
    <text evidence="10">Acts in the modification of cell walls via demethylesterification of cell wall pectin.</text>
</comment>
<comment type="pathway">
    <text evidence="2 12">Glycan metabolism; pectin degradation; 2-dehydro-3-deoxy-D-gluconate from pectin: step 1/5.</text>
</comment>
<keyword evidence="7 12" id="KW-0063">Aspartyl esterase</keyword>
<dbReference type="Pfam" id="PF01095">
    <property type="entry name" value="Pectinesterase"/>
    <property type="match status" value="1"/>
</dbReference>
<evidence type="ECO:0000256" key="8">
    <source>
        <dbReference type="ARBA" id="ARBA00023180"/>
    </source>
</evidence>
<feature type="signal peptide" evidence="12">
    <location>
        <begin position="1"/>
        <end position="23"/>
    </location>
</feature>
<feature type="active site" evidence="11">
    <location>
        <position position="190"/>
    </location>
</feature>
<dbReference type="GO" id="GO:0045490">
    <property type="term" value="P:pectin catabolic process"/>
    <property type="evidence" value="ECO:0007669"/>
    <property type="project" value="UniProtKB-UniRule"/>
</dbReference>
<dbReference type="GO" id="GO:0030599">
    <property type="term" value="F:pectinesterase activity"/>
    <property type="evidence" value="ECO:0007669"/>
    <property type="project" value="UniProtKB-UniRule"/>
</dbReference>
<dbReference type="Proteomes" id="UP000834106">
    <property type="component" value="Chromosome 6"/>
</dbReference>
<evidence type="ECO:0000256" key="4">
    <source>
        <dbReference type="ARBA" id="ARBA00013229"/>
    </source>
</evidence>
<gene>
    <name evidence="14" type="ORF">FPE_LOCUS10210</name>
</gene>
<evidence type="ECO:0000256" key="2">
    <source>
        <dbReference type="ARBA" id="ARBA00005184"/>
    </source>
</evidence>
<dbReference type="PROSITE" id="PS00503">
    <property type="entry name" value="PECTINESTERASE_2"/>
    <property type="match status" value="1"/>
</dbReference>
<dbReference type="EMBL" id="OU503041">
    <property type="protein sequence ID" value="CAI9762780.1"/>
    <property type="molecule type" value="Genomic_DNA"/>
</dbReference>